<comment type="subunit">
    <text evidence="13">Homodimer which binds Holliday junction (HJ) DNA. The HJ becomes 2-fold symmetrical on binding to RuvC with unstacked arms; it has a different conformation from HJ DNA in complex with RuvA. In the full resolvosome a probable DNA-RuvA(4)-RuvB(12)-RuvC(2) complex forms which resolves the HJ.</text>
</comment>
<dbReference type="PANTHER" id="PTHR30194">
    <property type="entry name" value="CROSSOVER JUNCTION ENDODEOXYRIBONUCLEASE RUVC"/>
    <property type="match status" value="1"/>
</dbReference>
<dbReference type="Pfam" id="PF02075">
    <property type="entry name" value="RuvC"/>
    <property type="match status" value="1"/>
</dbReference>
<comment type="catalytic activity">
    <reaction evidence="12 13">
        <text>Endonucleolytic cleavage at a junction such as a reciprocal single-stranded crossover between two homologous DNA duplexes (Holliday junction).</text>
        <dbReference type="EC" id="3.1.21.10"/>
    </reaction>
</comment>
<gene>
    <name evidence="13" type="primary">ruvC</name>
    <name evidence="15" type="ORF">SAMN04488120_102143</name>
</gene>
<feature type="active site" evidence="13">
    <location>
        <position position="8"/>
    </location>
</feature>
<evidence type="ECO:0000256" key="12">
    <source>
        <dbReference type="ARBA" id="ARBA00029354"/>
    </source>
</evidence>
<evidence type="ECO:0000256" key="10">
    <source>
        <dbReference type="ARBA" id="ARBA00023172"/>
    </source>
</evidence>
<dbReference type="FunFam" id="3.30.420.10:FF:000002">
    <property type="entry name" value="Crossover junction endodeoxyribonuclease RuvC"/>
    <property type="match status" value="1"/>
</dbReference>
<dbReference type="InterPro" id="IPR036397">
    <property type="entry name" value="RNaseH_sf"/>
</dbReference>
<dbReference type="GO" id="GO:0006281">
    <property type="term" value="P:DNA repair"/>
    <property type="evidence" value="ECO:0007669"/>
    <property type="project" value="UniProtKB-UniRule"/>
</dbReference>
<dbReference type="GO" id="GO:0005737">
    <property type="term" value="C:cytoplasm"/>
    <property type="evidence" value="ECO:0007669"/>
    <property type="project" value="UniProtKB-SubCell"/>
</dbReference>
<dbReference type="PRINTS" id="PR00696">
    <property type="entry name" value="RSOLVASERUVC"/>
</dbReference>
<dbReference type="GO" id="GO:0003677">
    <property type="term" value="F:DNA binding"/>
    <property type="evidence" value="ECO:0007669"/>
    <property type="project" value="UniProtKB-KW"/>
</dbReference>
<keyword evidence="8 13" id="KW-0460">Magnesium</keyword>
<comment type="subcellular location">
    <subcellularLocation>
        <location evidence="13">Cytoplasm</location>
    </subcellularLocation>
</comment>
<dbReference type="STRING" id="1076937.SAMN04488120_102143"/>
<dbReference type="Proteomes" id="UP000199771">
    <property type="component" value="Unassembled WGS sequence"/>
</dbReference>
<dbReference type="SUPFAM" id="SSF53098">
    <property type="entry name" value="Ribonuclease H-like"/>
    <property type="match status" value="1"/>
</dbReference>
<dbReference type="EC" id="3.1.21.10" evidence="13 14"/>
<evidence type="ECO:0000256" key="9">
    <source>
        <dbReference type="ARBA" id="ARBA00023125"/>
    </source>
</evidence>
<feature type="active site" evidence="13">
    <location>
        <position position="67"/>
    </location>
</feature>
<dbReference type="HAMAP" id="MF_00034">
    <property type="entry name" value="RuvC"/>
    <property type="match status" value="1"/>
</dbReference>
<keyword evidence="9 13" id="KW-0238">DNA-binding</keyword>
<dbReference type="InterPro" id="IPR012337">
    <property type="entry name" value="RNaseH-like_sf"/>
</dbReference>
<dbReference type="CDD" id="cd16962">
    <property type="entry name" value="RuvC"/>
    <property type="match status" value="1"/>
</dbReference>
<evidence type="ECO:0000256" key="14">
    <source>
        <dbReference type="NCBIfam" id="TIGR00228"/>
    </source>
</evidence>
<comment type="function">
    <text evidence="13">The RuvA-RuvB-RuvC complex processes Holliday junction (HJ) DNA during genetic recombination and DNA repair. Endonuclease that resolves HJ intermediates. Cleaves cruciform DNA by making single-stranded nicks across the HJ at symmetrical positions within the homologous arms, yielding a 5'-phosphate and a 3'-hydroxyl group; requires a central core of homology in the junction. The consensus cleavage sequence is 5'-(A/T)TT(C/G)-3'. Cleavage occurs on the 3'-side of the TT dinucleotide at the point of strand exchange. HJ branch migration catalyzed by RuvA-RuvB allows RuvC to scan DNA until it finds its consensus sequence, where it cleaves and resolves the cruciform DNA.</text>
</comment>
<accession>A0A1I2HQC8</accession>
<organism evidence="15 16">
    <name type="scientific">Fontimonas thermophila</name>
    <dbReference type="NCBI Taxonomy" id="1076937"/>
    <lineage>
        <taxon>Bacteria</taxon>
        <taxon>Pseudomonadati</taxon>
        <taxon>Pseudomonadota</taxon>
        <taxon>Gammaproteobacteria</taxon>
        <taxon>Nevskiales</taxon>
        <taxon>Nevskiaceae</taxon>
        <taxon>Fontimonas</taxon>
    </lineage>
</organism>
<evidence type="ECO:0000313" key="16">
    <source>
        <dbReference type="Proteomes" id="UP000199771"/>
    </source>
</evidence>
<keyword evidence="16" id="KW-1185">Reference proteome</keyword>
<dbReference type="PANTHER" id="PTHR30194:SF3">
    <property type="entry name" value="CROSSOVER JUNCTION ENDODEOXYRIBONUCLEASE RUVC"/>
    <property type="match status" value="1"/>
</dbReference>
<keyword evidence="5 13" id="KW-0255">Endonuclease</keyword>
<protein>
    <recommendedName>
        <fullName evidence="13 14">Crossover junction endodeoxyribonuclease RuvC</fullName>
        <ecNumber evidence="13 14">3.1.21.10</ecNumber>
    </recommendedName>
    <alternativeName>
        <fullName evidence="13">Holliday junction nuclease RuvC</fullName>
    </alternativeName>
    <alternativeName>
        <fullName evidence="13">Holliday junction resolvase RuvC</fullName>
    </alternativeName>
</protein>
<dbReference type="GO" id="GO:0000287">
    <property type="term" value="F:magnesium ion binding"/>
    <property type="evidence" value="ECO:0007669"/>
    <property type="project" value="UniProtKB-UniRule"/>
</dbReference>
<evidence type="ECO:0000313" key="15">
    <source>
        <dbReference type="EMBL" id="SFF32059.1"/>
    </source>
</evidence>
<comment type="similarity">
    <text evidence="1 13">Belongs to the RuvC family.</text>
</comment>
<dbReference type="GO" id="GO:0008821">
    <property type="term" value="F:crossover junction DNA endonuclease activity"/>
    <property type="evidence" value="ECO:0007669"/>
    <property type="project" value="UniProtKB-UniRule"/>
</dbReference>
<evidence type="ECO:0000256" key="13">
    <source>
        <dbReference type="HAMAP-Rule" id="MF_00034"/>
    </source>
</evidence>
<evidence type="ECO:0000256" key="8">
    <source>
        <dbReference type="ARBA" id="ARBA00022842"/>
    </source>
</evidence>
<keyword evidence="7 13" id="KW-0378">Hydrolase</keyword>
<dbReference type="NCBIfam" id="TIGR00228">
    <property type="entry name" value="ruvC"/>
    <property type="match status" value="1"/>
</dbReference>
<comment type="cofactor">
    <cofactor evidence="13">
        <name>Mg(2+)</name>
        <dbReference type="ChEBI" id="CHEBI:18420"/>
    </cofactor>
    <text evidence="13">Binds 2 Mg(2+) ion per subunit.</text>
</comment>
<evidence type="ECO:0000256" key="5">
    <source>
        <dbReference type="ARBA" id="ARBA00022759"/>
    </source>
</evidence>
<reference evidence="15 16" key="1">
    <citation type="submission" date="2016-10" db="EMBL/GenBank/DDBJ databases">
        <authorList>
            <person name="de Groot N.N."/>
        </authorList>
    </citation>
    <scope>NUCLEOTIDE SEQUENCE [LARGE SCALE GENOMIC DNA]</scope>
    <source>
        <strain evidence="15 16">DSM 23609</strain>
    </source>
</reference>
<feature type="binding site" evidence="13">
    <location>
        <position position="67"/>
    </location>
    <ligand>
        <name>Mg(2+)</name>
        <dbReference type="ChEBI" id="CHEBI:18420"/>
        <label>2</label>
    </ligand>
</feature>
<keyword evidence="10 13" id="KW-0233">DNA recombination</keyword>
<evidence type="ECO:0000256" key="3">
    <source>
        <dbReference type="ARBA" id="ARBA00022722"/>
    </source>
</evidence>
<feature type="active site" evidence="13">
    <location>
        <position position="139"/>
    </location>
</feature>
<proteinExistence type="inferred from homology"/>
<keyword evidence="4 13" id="KW-0479">Metal-binding</keyword>
<dbReference type="InterPro" id="IPR002176">
    <property type="entry name" value="X-over_junc_endoDNase_RuvC"/>
</dbReference>
<name>A0A1I2HQC8_9GAMM</name>
<keyword evidence="2 13" id="KW-0963">Cytoplasm</keyword>
<evidence type="ECO:0000256" key="11">
    <source>
        <dbReference type="ARBA" id="ARBA00023204"/>
    </source>
</evidence>
<keyword evidence="3 13" id="KW-0540">Nuclease</keyword>
<dbReference type="GO" id="GO:0006310">
    <property type="term" value="P:DNA recombination"/>
    <property type="evidence" value="ECO:0007669"/>
    <property type="project" value="UniProtKB-UniRule"/>
</dbReference>
<evidence type="ECO:0000256" key="7">
    <source>
        <dbReference type="ARBA" id="ARBA00022801"/>
    </source>
</evidence>
<dbReference type="AlphaFoldDB" id="A0A1I2HQC8"/>
<feature type="binding site" evidence="13">
    <location>
        <position position="139"/>
    </location>
    <ligand>
        <name>Mg(2+)</name>
        <dbReference type="ChEBI" id="CHEBI:18420"/>
        <label>1</label>
    </ligand>
</feature>
<dbReference type="Gene3D" id="3.30.420.10">
    <property type="entry name" value="Ribonuclease H-like superfamily/Ribonuclease H"/>
    <property type="match status" value="1"/>
</dbReference>
<keyword evidence="11 13" id="KW-0234">DNA repair</keyword>
<sequence>MTRILGIDPGSRWTGYGIVDVGHGQQRHVASGRIAAGDGEIPQRLVAIDTQLSALVREYAPEEVAFEEVFVSRNVRSALVLGQARGVALCVVARARLPIAEYAASQVKMALTGSGRAEKEQVQHMVRILLGLNNRLAADAADALAVALTHAQVRSTHLRAGVPFPRSWRRR</sequence>
<dbReference type="RefSeq" id="WP_091531218.1">
    <property type="nucleotide sequence ID" value="NZ_FOOC01000002.1"/>
</dbReference>
<evidence type="ECO:0000256" key="1">
    <source>
        <dbReference type="ARBA" id="ARBA00009518"/>
    </source>
</evidence>
<feature type="binding site" evidence="13">
    <location>
        <position position="8"/>
    </location>
    <ligand>
        <name>Mg(2+)</name>
        <dbReference type="ChEBI" id="CHEBI:18420"/>
        <label>1</label>
    </ligand>
</feature>
<evidence type="ECO:0000256" key="4">
    <source>
        <dbReference type="ARBA" id="ARBA00022723"/>
    </source>
</evidence>
<dbReference type="EMBL" id="FOOC01000002">
    <property type="protein sequence ID" value="SFF32059.1"/>
    <property type="molecule type" value="Genomic_DNA"/>
</dbReference>
<dbReference type="OrthoDB" id="9805499at2"/>
<dbReference type="InterPro" id="IPR020563">
    <property type="entry name" value="X-over_junc_endoDNase_Mg_BS"/>
</dbReference>
<evidence type="ECO:0000256" key="2">
    <source>
        <dbReference type="ARBA" id="ARBA00022490"/>
    </source>
</evidence>
<dbReference type="GO" id="GO:0048476">
    <property type="term" value="C:Holliday junction resolvase complex"/>
    <property type="evidence" value="ECO:0007669"/>
    <property type="project" value="UniProtKB-UniRule"/>
</dbReference>
<evidence type="ECO:0000256" key="6">
    <source>
        <dbReference type="ARBA" id="ARBA00022763"/>
    </source>
</evidence>
<dbReference type="PROSITE" id="PS01321">
    <property type="entry name" value="RUVC"/>
    <property type="match status" value="1"/>
</dbReference>
<keyword evidence="6 13" id="KW-0227">DNA damage</keyword>